<protein>
    <submittedName>
        <fullName evidence="2">Uncharacterized protein</fullName>
    </submittedName>
</protein>
<evidence type="ECO:0000313" key="2">
    <source>
        <dbReference type="EMBL" id="OOV36135.1"/>
    </source>
</evidence>
<evidence type="ECO:0000313" key="3">
    <source>
        <dbReference type="Proteomes" id="UP000242590"/>
    </source>
</evidence>
<dbReference type="Proteomes" id="UP000242590">
    <property type="component" value="Unassembled WGS sequence"/>
</dbReference>
<dbReference type="EMBL" id="MWLE01000025">
    <property type="protein sequence ID" value="OOV36135.1"/>
    <property type="molecule type" value="Genomic_DNA"/>
</dbReference>
<evidence type="ECO:0000256" key="1">
    <source>
        <dbReference type="SAM" id="Phobius"/>
    </source>
</evidence>
<organism evidence="2 3">
    <name type="scientific">Candidatus Synechococcus spongiarum LMB bulk15N</name>
    <dbReference type="NCBI Taxonomy" id="1943583"/>
    <lineage>
        <taxon>Bacteria</taxon>
        <taxon>Bacillati</taxon>
        <taxon>Cyanobacteriota</taxon>
        <taxon>Cyanophyceae</taxon>
        <taxon>Synechococcales</taxon>
        <taxon>Synechococcaceae</taxon>
        <taxon>Synechococcus</taxon>
    </lineage>
</organism>
<gene>
    <name evidence="2" type="ORF">BV53_01785</name>
</gene>
<keyword evidence="1" id="KW-0472">Membrane</keyword>
<accession>A0A1T1D5K6</accession>
<comment type="caution">
    <text evidence="2">The sequence shown here is derived from an EMBL/GenBank/DDBJ whole genome shotgun (WGS) entry which is preliminary data.</text>
</comment>
<dbReference type="AlphaFoldDB" id="A0A1T1D5K6"/>
<keyword evidence="1" id="KW-1133">Transmembrane helix</keyword>
<feature type="transmembrane region" description="Helical" evidence="1">
    <location>
        <begin position="42"/>
        <end position="61"/>
    </location>
</feature>
<proteinExistence type="predicted"/>
<sequence>MQEAQDAPARKICRMRATTFPPRSTAPIISVLAARSRSRSSALLALHGLPANMGFVGFHYIDFKLTQ</sequence>
<reference evidence="2 3" key="1">
    <citation type="submission" date="2017-02" db="EMBL/GenBank/DDBJ databases">
        <title>Draft Genome Sequences of 'Candidatus Synechococcus spongiarum', Cyanobacterial Symbionts of the Mediterranean Sponge Aplysina aerophoba from two locations.</title>
        <authorList>
            <person name="Slaby B.M."/>
            <person name="Hentschel U."/>
        </authorList>
    </citation>
    <scope>NUCLEOTIDE SEQUENCE [LARGE SCALE GENOMIC DNA]</scope>
    <source>
        <strain evidence="2">LMB bulk15N</strain>
    </source>
</reference>
<name>A0A1T1D5K6_9SYNE</name>
<keyword evidence="1" id="KW-0812">Transmembrane</keyword>